<dbReference type="InterPro" id="IPR004861">
    <property type="entry name" value="Siw14-like"/>
</dbReference>
<keyword evidence="3" id="KW-1185">Reference proteome</keyword>
<dbReference type="OrthoDB" id="6375174at2759"/>
<evidence type="ECO:0000313" key="3">
    <source>
        <dbReference type="Proteomes" id="UP000509704"/>
    </source>
</evidence>
<reference evidence="2 3" key="1">
    <citation type="submission" date="2020-07" db="EMBL/GenBank/DDBJ databases">
        <title>The yeast mating-type switching endonuclease HO is a domesticated member of an unorthodox homing genetic element family.</title>
        <authorList>
            <person name="Coughlan A.Y."/>
            <person name="Lombardi L."/>
            <person name="Braun-Galleani S."/>
            <person name="Martos A.R."/>
            <person name="Galeote V."/>
            <person name="Bigey F."/>
            <person name="Dequin S."/>
            <person name="Byrne K.P."/>
            <person name="Wolfe K.H."/>
        </authorList>
    </citation>
    <scope>NUCLEOTIDE SEQUENCE [LARGE SCALE GENOMIC DNA]</scope>
    <source>
        <strain evidence="2 3">NRRL Y-6702</strain>
    </source>
</reference>
<dbReference type="EMBL" id="CP058609">
    <property type="protein sequence ID" value="QLG73510.1"/>
    <property type="molecule type" value="Genomic_DNA"/>
</dbReference>
<protein>
    <submittedName>
        <fullName evidence="2">Uncharacterized protein</fullName>
    </submittedName>
</protein>
<evidence type="ECO:0000313" key="2">
    <source>
        <dbReference type="EMBL" id="QLG73510.1"/>
    </source>
</evidence>
<dbReference type="AlphaFoldDB" id="A0A7H9B4I4"/>
<dbReference type="RefSeq" id="XP_037145237.1">
    <property type="nucleotide sequence ID" value="XM_037289342.1"/>
</dbReference>
<dbReference type="InterPro" id="IPR029021">
    <property type="entry name" value="Prot-tyrosine_phosphatase-like"/>
</dbReference>
<dbReference type="Proteomes" id="UP000509704">
    <property type="component" value="Chromosome 6"/>
</dbReference>
<dbReference type="KEGG" id="zmk:HG535_0F00200"/>
<dbReference type="Pfam" id="PF03162">
    <property type="entry name" value="Y_phosphatase2"/>
    <property type="match status" value="1"/>
</dbReference>
<feature type="compositionally biased region" description="Polar residues" evidence="1">
    <location>
        <begin position="78"/>
        <end position="92"/>
    </location>
</feature>
<sequence length="119" mass="13486">MLVPPANFGIAEEGIYRCSKLETLNLSFIETLNVKTVLFVGGQEPSKFFKEFFNTTSIEWCLVKTTDFSSAGRPVDNANKSSTDSKENTINTDSDDFMGELRPSDYSRERIEVILLKRF</sequence>
<evidence type="ECO:0000256" key="1">
    <source>
        <dbReference type="SAM" id="MobiDB-lite"/>
    </source>
</evidence>
<proteinExistence type="predicted"/>
<gene>
    <name evidence="2" type="ORF">HG535_0F00200</name>
</gene>
<dbReference type="Gene3D" id="3.90.190.10">
    <property type="entry name" value="Protein tyrosine phosphatase superfamily"/>
    <property type="match status" value="1"/>
</dbReference>
<name>A0A7H9B4I4_ZYGMR</name>
<dbReference type="SUPFAM" id="SSF52799">
    <property type="entry name" value="(Phosphotyrosine protein) phosphatases II"/>
    <property type="match status" value="1"/>
</dbReference>
<accession>A0A7H9B4I4</accession>
<feature type="region of interest" description="Disordered" evidence="1">
    <location>
        <begin position="69"/>
        <end position="96"/>
    </location>
</feature>
<dbReference type="GeneID" id="59237270"/>
<organism evidence="2 3">
    <name type="scientific">Zygotorulaspora mrakii</name>
    <name type="common">Zygosaccharomyces mrakii</name>
    <dbReference type="NCBI Taxonomy" id="42260"/>
    <lineage>
        <taxon>Eukaryota</taxon>
        <taxon>Fungi</taxon>
        <taxon>Dikarya</taxon>
        <taxon>Ascomycota</taxon>
        <taxon>Saccharomycotina</taxon>
        <taxon>Saccharomycetes</taxon>
        <taxon>Saccharomycetales</taxon>
        <taxon>Saccharomycetaceae</taxon>
        <taxon>Zygotorulaspora</taxon>
    </lineage>
</organism>